<keyword evidence="2" id="KW-0472">Membrane</keyword>
<organism evidence="3 4">
    <name type="scientific">Pseudonocardia ammonioxydans</name>
    <dbReference type="NCBI Taxonomy" id="260086"/>
    <lineage>
        <taxon>Bacteria</taxon>
        <taxon>Bacillati</taxon>
        <taxon>Actinomycetota</taxon>
        <taxon>Actinomycetes</taxon>
        <taxon>Pseudonocardiales</taxon>
        <taxon>Pseudonocardiaceae</taxon>
        <taxon>Pseudonocardia</taxon>
    </lineage>
</organism>
<dbReference type="EMBL" id="FOUY01000036">
    <property type="protein sequence ID" value="SFO20588.1"/>
    <property type="molecule type" value="Genomic_DNA"/>
</dbReference>
<feature type="transmembrane region" description="Helical" evidence="2">
    <location>
        <begin position="50"/>
        <end position="70"/>
    </location>
</feature>
<feature type="transmembrane region" description="Helical" evidence="2">
    <location>
        <begin position="175"/>
        <end position="199"/>
    </location>
</feature>
<proteinExistence type="predicted"/>
<dbReference type="Proteomes" id="UP000199614">
    <property type="component" value="Unassembled WGS sequence"/>
</dbReference>
<evidence type="ECO:0000256" key="1">
    <source>
        <dbReference type="SAM" id="MobiDB-lite"/>
    </source>
</evidence>
<dbReference type="RefSeq" id="WP_143105529.1">
    <property type="nucleotide sequence ID" value="NZ_FOUY01000036.1"/>
</dbReference>
<evidence type="ECO:0000313" key="3">
    <source>
        <dbReference type="EMBL" id="SFO20588.1"/>
    </source>
</evidence>
<evidence type="ECO:0000256" key="2">
    <source>
        <dbReference type="SAM" id="Phobius"/>
    </source>
</evidence>
<accession>A0A1I5F9Z4</accession>
<dbReference type="STRING" id="260086.SAMN05216207_103643"/>
<dbReference type="AlphaFoldDB" id="A0A1I5F9Z4"/>
<feature type="transmembrane region" description="Helical" evidence="2">
    <location>
        <begin position="77"/>
        <end position="99"/>
    </location>
</feature>
<sequence length="251" mass="25649">MSADPPSNRPTVRGARRAMIVAVVVSLVLAAVLGIAALLTGEFGELEGRILLSTLVVAAFGTTALCHLAVVTRRVRVVGYAGLAASAVAAAVALVLVWADEAFRSSDLTTDVLLLCTIAAVALAHTNLVLLLAGRAHPAIRAGLVGTLAAIALVAVLLATLVLTDGEIGDGSWFWRLLGVAGIVDALGTIALPVLALLVRPPAPAPVSAPSPDSVRVVLDLPPDLAARLDAHAGDRSREEAARDVLHRGLP</sequence>
<reference evidence="3 4" key="1">
    <citation type="submission" date="2016-10" db="EMBL/GenBank/DDBJ databases">
        <authorList>
            <person name="de Groot N.N."/>
        </authorList>
    </citation>
    <scope>NUCLEOTIDE SEQUENCE [LARGE SCALE GENOMIC DNA]</scope>
    <source>
        <strain evidence="3 4">CGMCC 4.1877</strain>
    </source>
</reference>
<keyword evidence="2" id="KW-0812">Transmembrane</keyword>
<evidence type="ECO:0000313" key="4">
    <source>
        <dbReference type="Proteomes" id="UP000199614"/>
    </source>
</evidence>
<gene>
    <name evidence="3" type="ORF">SAMN05216207_103643</name>
</gene>
<name>A0A1I5F9Z4_PSUAM</name>
<feature type="transmembrane region" description="Helical" evidence="2">
    <location>
        <begin position="111"/>
        <end position="132"/>
    </location>
</feature>
<dbReference type="OrthoDB" id="3578663at2"/>
<protein>
    <submittedName>
        <fullName evidence="3">Uncharacterized protein</fullName>
    </submittedName>
</protein>
<keyword evidence="2" id="KW-1133">Transmembrane helix</keyword>
<feature type="transmembrane region" description="Helical" evidence="2">
    <location>
        <begin position="18"/>
        <end position="38"/>
    </location>
</feature>
<feature type="transmembrane region" description="Helical" evidence="2">
    <location>
        <begin position="144"/>
        <end position="163"/>
    </location>
</feature>
<feature type="region of interest" description="Disordered" evidence="1">
    <location>
        <begin position="232"/>
        <end position="251"/>
    </location>
</feature>
<keyword evidence="4" id="KW-1185">Reference proteome</keyword>